<keyword evidence="4" id="KW-0560">Oxidoreductase</keyword>
<dbReference type="InterPro" id="IPR050463">
    <property type="entry name" value="Gfo/Idh/MocA_oxidrdct_glycsds"/>
</dbReference>
<gene>
    <name evidence="4" type="primary">iolG_26</name>
    <name evidence="4" type="ORF">Poly41_49820</name>
</gene>
<protein>
    <submittedName>
        <fullName evidence="4">Inositol 2-dehydrogenase</fullName>
        <ecNumber evidence="4">1.1.1.18</ecNumber>
    </submittedName>
</protein>
<dbReference type="InterPro" id="IPR036291">
    <property type="entry name" value="NAD(P)-bd_dom_sf"/>
</dbReference>
<evidence type="ECO:0000259" key="2">
    <source>
        <dbReference type="Pfam" id="PF01408"/>
    </source>
</evidence>
<sequence>MKSTTANSRETTGDGRDLNRRGFMQKATGAAGALTLPSLIPASAWGGLGQTPPSNRITVAQIGLGTMGQGHVRRLSSDPSVELVALCDVDRMRLIATQAAVSQTEGNSSPDIYNDYQDVLARDDIDAVVIVTPDHWHTPMAIDAAKAGKDIYCEKPVSMTVREGRVLEEAVRRCNRIFQTGTQYRSIPAIREVCNFVRNGGLGKVKSVFTLWRNMAGYLRNRRFQPYREFLDLEAASRSYVPLDVSLPAEPVPEGLDWNRWVGPAPWHGYNRLFHTNPKPGVVPWSFCREFGVGASTGYHSHAADIIQYALGMERSGPVELLHPNDGPYPTLTCRYANGTLLHLIEDWQDVKRLYQAVPDSARLAGNFGGVFVGEKGWITSMTTGGPIEGGPREMMEGLPVNQREPAREGNNHQANWLHCIRTRQRPSTDAELGHRAATLGHLTIVAYQLGRSLTWNPAAEKFPHDSAANRLLSRASRG</sequence>
<dbReference type="InterPro" id="IPR043906">
    <property type="entry name" value="Gfo/Idh/MocA_OxRdtase_bact_C"/>
</dbReference>
<feature type="compositionally biased region" description="Basic and acidic residues" evidence="1">
    <location>
        <begin position="11"/>
        <end position="20"/>
    </location>
</feature>
<evidence type="ECO:0000259" key="3">
    <source>
        <dbReference type="Pfam" id="PF19051"/>
    </source>
</evidence>
<evidence type="ECO:0000256" key="1">
    <source>
        <dbReference type="SAM" id="MobiDB-lite"/>
    </source>
</evidence>
<dbReference type="Proteomes" id="UP000319143">
    <property type="component" value="Unassembled WGS sequence"/>
</dbReference>
<dbReference type="RefSeq" id="WP_197231566.1">
    <property type="nucleotide sequence ID" value="NZ_SJPV01000010.1"/>
</dbReference>
<proteinExistence type="predicted"/>
<organism evidence="4 5">
    <name type="scientific">Novipirellula artificiosorum</name>
    <dbReference type="NCBI Taxonomy" id="2528016"/>
    <lineage>
        <taxon>Bacteria</taxon>
        <taxon>Pseudomonadati</taxon>
        <taxon>Planctomycetota</taxon>
        <taxon>Planctomycetia</taxon>
        <taxon>Pirellulales</taxon>
        <taxon>Pirellulaceae</taxon>
        <taxon>Novipirellula</taxon>
    </lineage>
</organism>
<dbReference type="AlphaFoldDB" id="A0A5C6D8R0"/>
<feature type="compositionally biased region" description="Polar residues" evidence="1">
    <location>
        <begin position="1"/>
        <end position="10"/>
    </location>
</feature>
<keyword evidence="5" id="KW-1185">Reference proteome</keyword>
<dbReference type="EC" id="1.1.1.18" evidence="4"/>
<accession>A0A5C6D8R0</accession>
<dbReference type="Pfam" id="PF01408">
    <property type="entry name" value="GFO_IDH_MocA"/>
    <property type="match status" value="1"/>
</dbReference>
<dbReference type="Gene3D" id="3.40.50.720">
    <property type="entry name" value="NAD(P)-binding Rossmann-like Domain"/>
    <property type="match status" value="1"/>
</dbReference>
<feature type="domain" description="Gfo/Idh/MocA-like oxidoreductase bacterial type C-terminal" evidence="3">
    <location>
        <begin position="411"/>
        <end position="478"/>
    </location>
</feature>
<dbReference type="PANTHER" id="PTHR43818">
    <property type="entry name" value="BCDNA.GH03377"/>
    <property type="match status" value="1"/>
</dbReference>
<reference evidence="4 5" key="1">
    <citation type="submission" date="2019-02" db="EMBL/GenBank/DDBJ databases">
        <title>Deep-cultivation of Planctomycetes and their phenomic and genomic characterization uncovers novel biology.</title>
        <authorList>
            <person name="Wiegand S."/>
            <person name="Jogler M."/>
            <person name="Boedeker C."/>
            <person name="Pinto D."/>
            <person name="Vollmers J."/>
            <person name="Rivas-Marin E."/>
            <person name="Kohn T."/>
            <person name="Peeters S.H."/>
            <person name="Heuer A."/>
            <person name="Rast P."/>
            <person name="Oberbeckmann S."/>
            <person name="Bunk B."/>
            <person name="Jeske O."/>
            <person name="Meyerdierks A."/>
            <person name="Storesund J.E."/>
            <person name="Kallscheuer N."/>
            <person name="Luecker S."/>
            <person name="Lage O.M."/>
            <person name="Pohl T."/>
            <person name="Merkel B.J."/>
            <person name="Hornburger P."/>
            <person name="Mueller R.-W."/>
            <person name="Bruemmer F."/>
            <person name="Labrenz M."/>
            <person name="Spormann A.M."/>
            <person name="Op Den Camp H."/>
            <person name="Overmann J."/>
            <person name="Amann R."/>
            <person name="Jetten M.S.M."/>
            <person name="Mascher T."/>
            <person name="Medema M.H."/>
            <person name="Devos D.P."/>
            <person name="Kaster A.-K."/>
            <person name="Ovreas L."/>
            <person name="Rohde M."/>
            <person name="Galperin M.Y."/>
            <person name="Jogler C."/>
        </authorList>
    </citation>
    <scope>NUCLEOTIDE SEQUENCE [LARGE SCALE GENOMIC DNA]</scope>
    <source>
        <strain evidence="4 5">Poly41</strain>
    </source>
</reference>
<dbReference type="Gene3D" id="3.30.360.10">
    <property type="entry name" value="Dihydrodipicolinate Reductase, domain 2"/>
    <property type="match status" value="1"/>
</dbReference>
<evidence type="ECO:0000313" key="5">
    <source>
        <dbReference type="Proteomes" id="UP000319143"/>
    </source>
</evidence>
<evidence type="ECO:0000313" key="4">
    <source>
        <dbReference type="EMBL" id="TWU33230.1"/>
    </source>
</evidence>
<dbReference type="EMBL" id="SJPV01000010">
    <property type="protein sequence ID" value="TWU33230.1"/>
    <property type="molecule type" value="Genomic_DNA"/>
</dbReference>
<dbReference type="InterPro" id="IPR006311">
    <property type="entry name" value="TAT_signal"/>
</dbReference>
<feature type="domain" description="Gfo/Idh/MocA-like oxidoreductase N-terminal" evidence="2">
    <location>
        <begin position="58"/>
        <end position="181"/>
    </location>
</feature>
<dbReference type="PANTHER" id="PTHR43818:SF5">
    <property type="entry name" value="OXIDOREDUCTASE FAMILY PROTEIN"/>
    <property type="match status" value="1"/>
</dbReference>
<comment type="caution">
    <text evidence="4">The sequence shown here is derived from an EMBL/GenBank/DDBJ whole genome shotgun (WGS) entry which is preliminary data.</text>
</comment>
<dbReference type="GO" id="GO:0000166">
    <property type="term" value="F:nucleotide binding"/>
    <property type="evidence" value="ECO:0007669"/>
    <property type="project" value="InterPro"/>
</dbReference>
<dbReference type="InterPro" id="IPR000683">
    <property type="entry name" value="Gfo/Idh/MocA-like_OxRdtase_N"/>
</dbReference>
<dbReference type="GO" id="GO:0050112">
    <property type="term" value="F:inositol 2-dehydrogenase (NAD+) activity"/>
    <property type="evidence" value="ECO:0007669"/>
    <property type="project" value="UniProtKB-EC"/>
</dbReference>
<dbReference type="Pfam" id="PF19051">
    <property type="entry name" value="GFO_IDH_MocA_C2"/>
    <property type="match status" value="1"/>
</dbReference>
<dbReference type="SUPFAM" id="SSF51735">
    <property type="entry name" value="NAD(P)-binding Rossmann-fold domains"/>
    <property type="match status" value="1"/>
</dbReference>
<dbReference type="SUPFAM" id="SSF55347">
    <property type="entry name" value="Glyceraldehyde-3-phosphate dehydrogenase-like, C-terminal domain"/>
    <property type="match status" value="1"/>
</dbReference>
<feature type="region of interest" description="Disordered" evidence="1">
    <location>
        <begin position="1"/>
        <end position="20"/>
    </location>
</feature>
<name>A0A5C6D8R0_9BACT</name>
<dbReference type="PROSITE" id="PS51318">
    <property type="entry name" value="TAT"/>
    <property type="match status" value="1"/>
</dbReference>